<evidence type="ECO:0000256" key="11">
    <source>
        <dbReference type="HAMAP-Rule" id="MF_01227"/>
    </source>
</evidence>
<evidence type="ECO:0000256" key="6">
    <source>
        <dbReference type="ARBA" id="ARBA00022840"/>
    </source>
</evidence>
<comment type="subunit">
    <text evidence="11">Homotetramer.</text>
</comment>
<feature type="binding site" evidence="11">
    <location>
        <position position="224"/>
    </location>
    <ligand>
        <name>CTP</name>
        <dbReference type="ChEBI" id="CHEBI:37563"/>
        <note>allosteric inhibitor</note>
    </ligand>
</feature>
<feature type="active site" evidence="11">
    <location>
        <position position="508"/>
    </location>
</feature>
<dbReference type="GO" id="GO:0042802">
    <property type="term" value="F:identical protein binding"/>
    <property type="evidence" value="ECO:0007669"/>
    <property type="project" value="TreeGrafter"/>
</dbReference>
<dbReference type="NCBIfam" id="TIGR00337">
    <property type="entry name" value="PyrG"/>
    <property type="match status" value="1"/>
</dbReference>
<evidence type="ECO:0000256" key="7">
    <source>
        <dbReference type="ARBA" id="ARBA00022842"/>
    </source>
</evidence>
<feature type="domain" description="Glutamine amidotransferase" evidence="12">
    <location>
        <begin position="302"/>
        <end position="527"/>
    </location>
</feature>
<evidence type="ECO:0000256" key="3">
    <source>
        <dbReference type="ARBA" id="ARBA00022598"/>
    </source>
</evidence>
<comment type="similarity">
    <text evidence="2 11">Belongs to the CTP synthase family.</text>
</comment>
<dbReference type="GO" id="GO:0003883">
    <property type="term" value="F:CTP synthase activity"/>
    <property type="evidence" value="ECO:0007669"/>
    <property type="project" value="UniProtKB-UniRule"/>
</dbReference>
<feature type="binding site" evidence="11">
    <location>
        <begin position="188"/>
        <end position="193"/>
    </location>
    <ligand>
        <name>CTP</name>
        <dbReference type="ChEBI" id="CHEBI:37563"/>
        <note>allosteric inhibitor</note>
    </ligand>
</feature>
<comment type="catalytic activity">
    <reaction evidence="11">
        <text>L-glutamine + H2O = L-glutamate + NH4(+)</text>
        <dbReference type="Rhea" id="RHEA:15889"/>
        <dbReference type="ChEBI" id="CHEBI:15377"/>
        <dbReference type="ChEBI" id="CHEBI:28938"/>
        <dbReference type="ChEBI" id="CHEBI:29985"/>
        <dbReference type="ChEBI" id="CHEBI:58359"/>
    </reaction>
</comment>
<feature type="binding site" evidence="11">
    <location>
        <position position="71"/>
    </location>
    <ligand>
        <name>ATP</name>
        <dbReference type="ChEBI" id="CHEBI:30616"/>
    </ligand>
</feature>
<dbReference type="SUPFAM" id="SSF52317">
    <property type="entry name" value="Class I glutamine amidotransferase-like"/>
    <property type="match status" value="1"/>
</dbReference>
<comment type="pathway">
    <text evidence="1 11">Pyrimidine metabolism; CTP biosynthesis via de novo pathway; CTP from UDP: step 2/2.</text>
</comment>
<dbReference type="Proteomes" id="UP000831181">
    <property type="component" value="Chromosome"/>
</dbReference>
<keyword evidence="7 11" id="KW-0460">Magnesium</keyword>
<dbReference type="FunFam" id="3.40.50.880:FF:000002">
    <property type="entry name" value="CTP synthase"/>
    <property type="match status" value="1"/>
</dbReference>
<dbReference type="InterPro" id="IPR033828">
    <property type="entry name" value="GATase1_CTP_Synthase"/>
</dbReference>
<dbReference type="PROSITE" id="PS51273">
    <property type="entry name" value="GATASE_TYPE_1"/>
    <property type="match status" value="1"/>
</dbReference>
<evidence type="ECO:0000256" key="2">
    <source>
        <dbReference type="ARBA" id="ARBA00007533"/>
    </source>
</evidence>
<keyword evidence="6 11" id="KW-0067">ATP-binding</keyword>
<dbReference type="AlphaFoldDB" id="A0A976X5Z8"/>
<dbReference type="SUPFAM" id="SSF52540">
    <property type="entry name" value="P-loop containing nucleoside triphosphate hydrolases"/>
    <property type="match status" value="1"/>
</dbReference>
<dbReference type="InterPro" id="IPR017926">
    <property type="entry name" value="GATASE"/>
</dbReference>
<evidence type="ECO:0000256" key="9">
    <source>
        <dbReference type="ARBA" id="ARBA00022975"/>
    </source>
</evidence>
<comment type="function">
    <text evidence="11">Catalyzes the ATP-dependent amination of UTP to CTP with either L-glutamine or ammonia as the source of nitrogen. Regulates intracellular CTP levels through interactions with the four ribonucleotide triphosphates.</text>
</comment>
<feature type="binding site" evidence="11">
    <location>
        <begin position="14"/>
        <end position="19"/>
    </location>
    <ligand>
        <name>ATP</name>
        <dbReference type="ChEBI" id="CHEBI:30616"/>
    </ligand>
</feature>
<dbReference type="InterPro" id="IPR017456">
    <property type="entry name" value="CTP_synthase_N"/>
</dbReference>
<evidence type="ECO:0000313" key="14">
    <source>
        <dbReference type="EMBL" id="UQS87062.1"/>
    </source>
</evidence>
<evidence type="ECO:0000256" key="10">
    <source>
        <dbReference type="ARBA" id="ARBA00047781"/>
    </source>
</evidence>
<dbReference type="GO" id="GO:0019856">
    <property type="term" value="P:pyrimidine nucleobase biosynthetic process"/>
    <property type="evidence" value="ECO:0007669"/>
    <property type="project" value="TreeGrafter"/>
</dbReference>
<feature type="binding site" evidence="11">
    <location>
        <position position="405"/>
    </location>
    <ligand>
        <name>L-glutamine</name>
        <dbReference type="ChEBI" id="CHEBI:58359"/>
    </ligand>
</feature>
<keyword evidence="4 11" id="KW-0479">Metal-binding</keyword>
<evidence type="ECO:0000259" key="13">
    <source>
        <dbReference type="Pfam" id="PF06418"/>
    </source>
</evidence>
<feature type="binding site" evidence="11">
    <location>
        <position position="463"/>
    </location>
    <ligand>
        <name>L-glutamine</name>
        <dbReference type="ChEBI" id="CHEBI:58359"/>
    </ligand>
</feature>
<feature type="binding site" evidence="11">
    <location>
        <position position="71"/>
    </location>
    <ligand>
        <name>Mg(2+)</name>
        <dbReference type="ChEBI" id="CHEBI:18420"/>
    </ligand>
</feature>
<reference evidence="14" key="1">
    <citation type="journal article" date="2022" name="Int. J. Syst. Evol. Microbiol.">
        <title>Apilactobacillus apisilvae sp. nov., Nicolia spurrieriana gen. nov. sp. nov., Bombilactobacillus folatiphilus sp. nov. and Bombilactobacillus thymidiniphilus sp. nov., four new lactic acid bacterial isolates from stingless bees Tetragonula carbonaria and Austroplebeia australis.</title>
        <authorList>
            <person name="Oliphant S.A."/>
            <person name="Watson-Haigh N.S."/>
            <person name="Sumby K.M."/>
            <person name="Gardner J."/>
            <person name="Groom S."/>
            <person name="Jiranek V."/>
        </authorList>
    </citation>
    <scope>NUCLEOTIDE SEQUENCE</scope>
    <source>
        <strain evidence="14">SGEP1_A5</strain>
    </source>
</reference>
<feature type="binding site" evidence="11">
    <location>
        <position position="141"/>
    </location>
    <ligand>
        <name>Mg(2+)</name>
        <dbReference type="ChEBI" id="CHEBI:18420"/>
    </ligand>
</feature>
<dbReference type="InterPro" id="IPR027417">
    <property type="entry name" value="P-loop_NTPase"/>
</dbReference>
<dbReference type="Pfam" id="PF06418">
    <property type="entry name" value="CTP_synth_N"/>
    <property type="match status" value="1"/>
</dbReference>
<feature type="region of interest" description="Amidoligase domain" evidence="11">
    <location>
        <begin position="1"/>
        <end position="267"/>
    </location>
</feature>
<dbReference type="InterPro" id="IPR029062">
    <property type="entry name" value="Class_I_gatase-like"/>
</dbReference>
<organism evidence="14 15">
    <name type="scientific">Nicoliella spurrieriana</name>
    <dbReference type="NCBI Taxonomy" id="2925830"/>
    <lineage>
        <taxon>Bacteria</taxon>
        <taxon>Bacillati</taxon>
        <taxon>Bacillota</taxon>
        <taxon>Bacilli</taxon>
        <taxon>Lactobacillales</taxon>
        <taxon>Lactobacillaceae</taxon>
        <taxon>Nicoliella</taxon>
    </lineage>
</organism>
<feature type="domain" description="CTP synthase N-terminal" evidence="13">
    <location>
        <begin position="3"/>
        <end position="266"/>
    </location>
</feature>
<dbReference type="PANTHER" id="PTHR11550:SF0">
    <property type="entry name" value="CTP SYNTHASE-RELATED"/>
    <property type="match status" value="1"/>
</dbReference>
<dbReference type="CDD" id="cd01746">
    <property type="entry name" value="GATase1_CTP_Synthase"/>
    <property type="match status" value="1"/>
</dbReference>
<keyword evidence="8 11" id="KW-0315">Glutamine amidotransferase</keyword>
<dbReference type="FunFam" id="3.40.50.300:FF:000009">
    <property type="entry name" value="CTP synthase"/>
    <property type="match status" value="1"/>
</dbReference>
<comment type="activity regulation">
    <text evidence="11">Allosterically activated by GTP, when glutamine is the substrate; GTP has no effect on the reaction when ammonia is the substrate. The allosteric effector GTP functions by stabilizing the protein conformation that binds the tetrahedral intermediate(s) formed during glutamine hydrolysis. Inhibited by the product CTP, via allosteric rather than competitive inhibition.</text>
</comment>
<dbReference type="KEGG" id="lbe:MOO44_02535"/>
<dbReference type="EMBL" id="CP093361">
    <property type="protein sequence ID" value="UQS87062.1"/>
    <property type="molecule type" value="Genomic_DNA"/>
</dbReference>
<dbReference type="Gene3D" id="3.40.50.300">
    <property type="entry name" value="P-loop containing nucleotide triphosphate hydrolases"/>
    <property type="match status" value="1"/>
</dbReference>
<dbReference type="GO" id="GO:0044210">
    <property type="term" value="P:'de novo' CTP biosynthetic process"/>
    <property type="evidence" value="ECO:0007669"/>
    <property type="project" value="UniProtKB-UniRule"/>
</dbReference>
<feature type="binding site" evidence="11">
    <location>
        <position position="224"/>
    </location>
    <ligand>
        <name>UTP</name>
        <dbReference type="ChEBI" id="CHEBI:46398"/>
    </ligand>
</feature>
<dbReference type="NCBIfam" id="NF003792">
    <property type="entry name" value="PRK05380.1"/>
    <property type="match status" value="1"/>
</dbReference>
<dbReference type="PANTHER" id="PTHR11550">
    <property type="entry name" value="CTP SYNTHASE"/>
    <property type="match status" value="1"/>
</dbReference>
<evidence type="ECO:0000259" key="12">
    <source>
        <dbReference type="Pfam" id="PF00117"/>
    </source>
</evidence>
<dbReference type="Pfam" id="PF00117">
    <property type="entry name" value="GATase"/>
    <property type="match status" value="1"/>
</dbReference>
<evidence type="ECO:0000256" key="8">
    <source>
        <dbReference type="ARBA" id="ARBA00022962"/>
    </source>
</evidence>
<feature type="binding site" evidence="11">
    <location>
        <position position="354"/>
    </location>
    <ligand>
        <name>L-glutamine</name>
        <dbReference type="ChEBI" id="CHEBI:58359"/>
    </ligand>
</feature>
<dbReference type="Gene3D" id="3.40.50.880">
    <property type="match status" value="1"/>
</dbReference>
<gene>
    <name evidence="11" type="primary">pyrG</name>
    <name evidence="14" type="ORF">MOO44_02535</name>
</gene>
<feature type="binding site" evidence="11">
    <location>
        <position position="13"/>
    </location>
    <ligand>
        <name>UTP</name>
        <dbReference type="ChEBI" id="CHEBI:46398"/>
    </ligand>
</feature>
<evidence type="ECO:0000256" key="1">
    <source>
        <dbReference type="ARBA" id="ARBA00005171"/>
    </source>
</evidence>
<feature type="active site" evidence="11">
    <location>
        <position position="510"/>
    </location>
</feature>
<feature type="binding site" evidence="11">
    <location>
        <begin position="382"/>
        <end position="385"/>
    </location>
    <ligand>
        <name>L-glutamine</name>
        <dbReference type="ChEBI" id="CHEBI:58359"/>
    </ligand>
</feature>
<comment type="catalytic activity">
    <reaction evidence="11">
        <text>UTP + NH4(+) + ATP = CTP + ADP + phosphate + 2 H(+)</text>
        <dbReference type="Rhea" id="RHEA:16597"/>
        <dbReference type="ChEBI" id="CHEBI:15378"/>
        <dbReference type="ChEBI" id="CHEBI:28938"/>
        <dbReference type="ChEBI" id="CHEBI:30616"/>
        <dbReference type="ChEBI" id="CHEBI:37563"/>
        <dbReference type="ChEBI" id="CHEBI:43474"/>
        <dbReference type="ChEBI" id="CHEBI:46398"/>
        <dbReference type="ChEBI" id="CHEBI:456216"/>
    </reaction>
</comment>
<feature type="binding site" evidence="11">
    <location>
        <position position="13"/>
    </location>
    <ligand>
        <name>CTP</name>
        <dbReference type="ChEBI" id="CHEBI:37563"/>
        <note>allosteric inhibitor</note>
    </ligand>
</feature>
<evidence type="ECO:0000256" key="5">
    <source>
        <dbReference type="ARBA" id="ARBA00022741"/>
    </source>
</evidence>
<dbReference type="GO" id="GO:0097268">
    <property type="term" value="C:cytoophidium"/>
    <property type="evidence" value="ECO:0007669"/>
    <property type="project" value="UniProtKB-ARBA"/>
</dbReference>
<protein>
    <recommendedName>
        <fullName evidence="11">CTP synthase</fullName>
        <ecNumber evidence="11">6.3.4.2</ecNumber>
    </recommendedName>
    <alternativeName>
        <fullName evidence="11">Cytidine 5'-triphosphate synthase</fullName>
    </alternativeName>
    <alternativeName>
        <fullName evidence="11">Cytidine triphosphate synthetase</fullName>
        <shortName evidence="11">CTP synthetase</shortName>
        <shortName evidence="11">CTPS</shortName>
    </alternativeName>
    <alternativeName>
        <fullName evidence="11">UTP--ammonia ligase</fullName>
    </alternativeName>
</protein>
<dbReference type="InterPro" id="IPR004468">
    <property type="entry name" value="CTP_synthase"/>
</dbReference>
<feature type="binding site" evidence="11">
    <location>
        <begin position="188"/>
        <end position="193"/>
    </location>
    <ligand>
        <name>UTP</name>
        <dbReference type="ChEBI" id="CHEBI:46398"/>
    </ligand>
</feature>
<comment type="miscellaneous">
    <text evidence="11">CTPSs have evolved a hybrid strategy for distinguishing between UTP and CTP. The overlapping regions of the product feedback inhibitory and substrate sites recognize a common feature in both compounds, the triphosphate moiety. To differentiate isosteric substrate and product pyrimidine rings, an additional pocket far from the expected kinase/ligase catalytic site, specifically recognizes the cytosine and ribose portions of the product inhibitor.</text>
</comment>
<comment type="catalytic activity">
    <reaction evidence="10 11">
        <text>UTP + L-glutamine + ATP + H2O = CTP + L-glutamate + ADP + phosphate + 2 H(+)</text>
        <dbReference type="Rhea" id="RHEA:26426"/>
        <dbReference type="ChEBI" id="CHEBI:15377"/>
        <dbReference type="ChEBI" id="CHEBI:15378"/>
        <dbReference type="ChEBI" id="CHEBI:29985"/>
        <dbReference type="ChEBI" id="CHEBI:30616"/>
        <dbReference type="ChEBI" id="CHEBI:37563"/>
        <dbReference type="ChEBI" id="CHEBI:43474"/>
        <dbReference type="ChEBI" id="CHEBI:46398"/>
        <dbReference type="ChEBI" id="CHEBI:58359"/>
        <dbReference type="ChEBI" id="CHEBI:456216"/>
        <dbReference type="EC" id="6.3.4.2"/>
    </reaction>
</comment>
<feature type="binding site" evidence="11">
    <location>
        <position position="242"/>
    </location>
    <ligand>
        <name>ATP</name>
        <dbReference type="ChEBI" id="CHEBI:30616"/>
    </ligand>
</feature>
<dbReference type="GO" id="GO:0005524">
    <property type="term" value="F:ATP binding"/>
    <property type="evidence" value="ECO:0007669"/>
    <property type="project" value="UniProtKB-KW"/>
</dbReference>
<dbReference type="GO" id="GO:0005829">
    <property type="term" value="C:cytosol"/>
    <property type="evidence" value="ECO:0007669"/>
    <property type="project" value="TreeGrafter"/>
</dbReference>
<evidence type="ECO:0000256" key="4">
    <source>
        <dbReference type="ARBA" id="ARBA00022723"/>
    </source>
</evidence>
<accession>A0A976X5Z8</accession>
<dbReference type="EC" id="6.3.4.2" evidence="11"/>
<keyword evidence="5 11" id="KW-0547">Nucleotide-binding</keyword>
<dbReference type="HAMAP" id="MF_01227">
    <property type="entry name" value="PyrG"/>
    <property type="match status" value="1"/>
</dbReference>
<keyword evidence="3 11" id="KW-0436">Ligase</keyword>
<dbReference type="RefSeq" id="WP_260116862.1">
    <property type="nucleotide sequence ID" value="NZ_CP093361.1"/>
</dbReference>
<dbReference type="GO" id="GO:0046872">
    <property type="term" value="F:metal ion binding"/>
    <property type="evidence" value="ECO:0007669"/>
    <property type="project" value="UniProtKB-KW"/>
</dbReference>
<comment type="caution">
    <text evidence="11">Lacks conserved residue(s) required for the propagation of feature annotation.</text>
</comment>
<keyword evidence="15" id="KW-1185">Reference proteome</keyword>
<proteinExistence type="inferred from homology"/>
<feature type="binding site" evidence="11">
    <location>
        <begin position="148"/>
        <end position="150"/>
    </location>
    <ligand>
        <name>CTP</name>
        <dbReference type="ChEBI" id="CHEBI:37563"/>
        <note>allosteric inhibitor</note>
    </ligand>
</feature>
<keyword evidence="9 11" id="KW-0665">Pyrimidine biosynthesis</keyword>
<sequence>MTKYIFVTGGVVSSLGKGIVSASIGRLLKNRGLKVTIQKFDPYINVDPGTMSPYQHGEVFVTNDGTETDLDLGHYERFIDINLNKYSNVTTGKIYSEVLEKERRGDYLGATVQVIPHITNMIKEKIMRAANISDADVVITEIGGTVGDIESQPFLEAIREMKTEMGANNVFYIHTTLIPYLHAAGEMKTKPTQHSVKELRGLGIQPNLLVVRAEHPVTDSMKKKISLFCDVKPEAVVESIDAKSLYSVPLSLQAQKMDDQILEHFGIQAPEADMTKWRELEQRALHLKNEINITLVGKYVSLHDAYISVAESLHHAGYPVDAKINLKMVAAADITDDNVAEMLAGADGVIVPGGFGRRGVEGMIRAVRYVRENDIPYLGVCLGMQVASIEYARDVLGYKDANTTEIDPDTKHNVIDIMADQSDIEEMGGTQRLGAYPCKIKPGTVTAAAYDNQTEISERHRHRYEFNNKFRKEMEAKGLVFAGTSPDNHLVEVIEIPENKFFVAAQYHPEFLSRPNRPEGLFKAFIAAANKQHGNQ</sequence>
<evidence type="ECO:0000313" key="15">
    <source>
        <dbReference type="Proteomes" id="UP000831181"/>
    </source>
</evidence>
<name>A0A976X5Z8_9LACO</name>
<feature type="active site" description="Nucleophile; for glutamine hydrolysis" evidence="11">
    <location>
        <position position="381"/>
    </location>
</feature>
<feature type="binding site" evidence="11">
    <location>
        <position position="54"/>
    </location>
    <ligand>
        <name>L-glutamine</name>
        <dbReference type="ChEBI" id="CHEBI:58359"/>
    </ligand>
</feature>
<dbReference type="CDD" id="cd03113">
    <property type="entry name" value="CTPS_N"/>
    <property type="match status" value="1"/>
</dbReference>